<dbReference type="PROSITE" id="PS00611">
    <property type="entry name" value="HISOL_DEHYDROGENASE"/>
    <property type="match status" value="1"/>
</dbReference>
<reference evidence="6" key="1">
    <citation type="submission" date="2018-05" db="EMBL/GenBank/DDBJ databases">
        <authorList>
            <person name="Lanie J.A."/>
            <person name="Ng W.-L."/>
            <person name="Kazmierczak K.M."/>
            <person name="Andrzejewski T.M."/>
            <person name="Davidsen T.M."/>
            <person name="Wayne K.J."/>
            <person name="Tettelin H."/>
            <person name="Glass J.I."/>
            <person name="Rusch D."/>
            <person name="Podicherti R."/>
            <person name="Tsui H.-C.T."/>
            <person name="Winkler M.E."/>
        </authorList>
    </citation>
    <scope>NUCLEOTIDE SEQUENCE</scope>
</reference>
<dbReference type="PANTHER" id="PTHR21256:SF2">
    <property type="entry name" value="HISTIDINE BIOSYNTHESIS TRIFUNCTIONAL PROTEIN"/>
    <property type="match status" value="1"/>
</dbReference>
<dbReference type="Pfam" id="PF00815">
    <property type="entry name" value="Histidinol_dh"/>
    <property type="match status" value="1"/>
</dbReference>
<evidence type="ECO:0000256" key="2">
    <source>
        <dbReference type="ARBA" id="ARBA00010178"/>
    </source>
</evidence>
<dbReference type="PIRSF" id="PIRSF000099">
    <property type="entry name" value="Histidinol_dh"/>
    <property type="match status" value="1"/>
</dbReference>
<dbReference type="GO" id="GO:0005829">
    <property type="term" value="C:cytosol"/>
    <property type="evidence" value="ECO:0007669"/>
    <property type="project" value="TreeGrafter"/>
</dbReference>
<dbReference type="Gene3D" id="3.40.50.1980">
    <property type="entry name" value="Nitrogenase molybdenum iron protein domain"/>
    <property type="match status" value="2"/>
</dbReference>
<dbReference type="PANTHER" id="PTHR21256">
    <property type="entry name" value="HISTIDINOL DEHYDROGENASE HDH"/>
    <property type="match status" value="1"/>
</dbReference>
<dbReference type="InterPro" id="IPR001692">
    <property type="entry name" value="Histidinol_DH_CS"/>
</dbReference>
<proteinExistence type="inferred from homology"/>
<dbReference type="FunFam" id="3.40.50.1980:FF:000001">
    <property type="entry name" value="Histidinol dehydrogenase"/>
    <property type="match status" value="1"/>
</dbReference>
<dbReference type="SUPFAM" id="SSF53720">
    <property type="entry name" value="ALDH-like"/>
    <property type="match status" value="1"/>
</dbReference>
<comment type="cofactor">
    <cofactor evidence="1">
        <name>Zn(2+)</name>
        <dbReference type="ChEBI" id="CHEBI:29105"/>
    </cofactor>
</comment>
<dbReference type="Gene3D" id="1.20.5.1300">
    <property type="match status" value="1"/>
</dbReference>
<comment type="similarity">
    <text evidence="2">Belongs to the histidinol dehydrogenase family.</text>
</comment>
<dbReference type="CDD" id="cd06572">
    <property type="entry name" value="Histidinol_dh"/>
    <property type="match status" value="1"/>
</dbReference>
<accession>A0A381PRX8</accession>
<dbReference type="GO" id="GO:0051287">
    <property type="term" value="F:NAD binding"/>
    <property type="evidence" value="ECO:0007669"/>
    <property type="project" value="InterPro"/>
</dbReference>
<dbReference type="GO" id="GO:0000105">
    <property type="term" value="P:L-histidine biosynthetic process"/>
    <property type="evidence" value="ECO:0007669"/>
    <property type="project" value="InterPro"/>
</dbReference>
<evidence type="ECO:0000256" key="4">
    <source>
        <dbReference type="ARBA" id="ARBA00022833"/>
    </source>
</evidence>
<evidence type="ECO:0008006" key="7">
    <source>
        <dbReference type="Google" id="ProtNLM"/>
    </source>
</evidence>
<dbReference type="InterPro" id="IPR016161">
    <property type="entry name" value="Ald_DH/histidinol_DH"/>
</dbReference>
<sequence>MVDNSLTIKRLSTADVGFEKKLASLLQREILTTNEVTGVVSKILGAVRHRGDQAVIEYTKKFDGFCAKSVTDLLVTRTQMEVSLDQIAPKQRQALTHAAERIRRYHEKQKQSSWHYEEPDGSVYGQKISPLKRVGIYVPGGKANYPSSLLMLAIPAQVAGVTEIIVTVPTAYGNDGDLVFAAAALAGVSQLYTIGGAQAIGALAYGTETVPRVDKITGPGNIYVTAAKKQVYGEVGIDMLAGPSELTIICDGKTDPDWIAMDLFSQAEHDEKAQSILISTSNDYLEEVQASINKLLPNMERRRIIEASLLSRGIFILAEDIEKAAVASNLIAPEHLELSMDDPEAVLSYIDNAGAIFLGRHTAEALGDYCAGPSHVLPTSGTAKFFSVLGVYDFQKRSSIIKCSPSGANKLAITAAELARNEHLQAHALSAEYRLNEMLDIEES</sequence>
<name>A0A381PRX8_9ZZZZ</name>
<evidence type="ECO:0000256" key="5">
    <source>
        <dbReference type="ARBA" id="ARBA00023002"/>
    </source>
</evidence>
<dbReference type="GO" id="GO:0004399">
    <property type="term" value="F:histidinol dehydrogenase activity"/>
    <property type="evidence" value="ECO:0007669"/>
    <property type="project" value="InterPro"/>
</dbReference>
<dbReference type="InterPro" id="IPR012131">
    <property type="entry name" value="Hstdl_DH"/>
</dbReference>
<dbReference type="NCBIfam" id="TIGR00069">
    <property type="entry name" value="hisD"/>
    <property type="match status" value="1"/>
</dbReference>
<dbReference type="PRINTS" id="PR00083">
    <property type="entry name" value="HOLDHDRGNASE"/>
</dbReference>
<dbReference type="InterPro" id="IPR022695">
    <property type="entry name" value="Histidinol_DH_monofunct"/>
</dbReference>
<evidence type="ECO:0000256" key="3">
    <source>
        <dbReference type="ARBA" id="ARBA00022723"/>
    </source>
</evidence>
<dbReference type="HAMAP" id="MF_01024">
    <property type="entry name" value="HisD"/>
    <property type="match status" value="1"/>
</dbReference>
<keyword evidence="3" id="KW-0479">Metal-binding</keyword>
<dbReference type="AlphaFoldDB" id="A0A381PRX8"/>
<keyword evidence="4" id="KW-0862">Zinc</keyword>
<gene>
    <name evidence="6" type="ORF">METZ01_LOCUS22248</name>
</gene>
<keyword evidence="5" id="KW-0560">Oxidoreductase</keyword>
<protein>
    <recommendedName>
        <fullName evidence="7">Histidinol dehydrogenase</fullName>
    </recommendedName>
</protein>
<evidence type="ECO:0000313" key="6">
    <source>
        <dbReference type="EMBL" id="SUZ69394.1"/>
    </source>
</evidence>
<dbReference type="FunFam" id="3.40.50.1980:FF:000026">
    <property type="entry name" value="Histidinol dehydrogenase"/>
    <property type="match status" value="1"/>
</dbReference>
<evidence type="ECO:0000256" key="1">
    <source>
        <dbReference type="ARBA" id="ARBA00001947"/>
    </source>
</evidence>
<dbReference type="GO" id="GO:0046872">
    <property type="term" value="F:metal ion binding"/>
    <property type="evidence" value="ECO:0007669"/>
    <property type="project" value="UniProtKB-KW"/>
</dbReference>
<dbReference type="EMBL" id="UINC01001061">
    <property type="protein sequence ID" value="SUZ69394.1"/>
    <property type="molecule type" value="Genomic_DNA"/>
</dbReference>
<organism evidence="6">
    <name type="scientific">marine metagenome</name>
    <dbReference type="NCBI Taxonomy" id="408172"/>
    <lineage>
        <taxon>unclassified sequences</taxon>
        <taxon>metagenomes</taxon>
        <taxon>ecological metagenomes</taxon>
    </lineage>
</organism>